<dbReference type="PANTHER" id="PTHR45772:SF7">
    <property type="entry name" value="AMINO ACID ABC TRANSPORTER ATP-BINDING PROTEIN"/>
    <property type="match status" value="1"/>
</dbReference>
<dbReference type="SMART" id="SM00382">
    <property type="entry name" value="AAA"/>
    <property type="match status" value="1"/>
</dbReference>
<reference evidence="5 6" key="1">
    <citation type="submission" date="2022-08" db="EMBL/GenBank/DDBJ databases">
        <title>novel species in genus Aeromicrobium.</title>
        <authorList>
            <person name="Ye L."/>
        </authorList>
    </citation>
    <scope>NUCLEOTIDE SEQUENCE [LARGE SCALE GENOMIC DNA]</scope>
    <source>
        <strain evidence="6">zg-Y1379</strain>
    </source>
</reference>
<dbReference type="CDD" id="cd03219">
    <property type="entry name" value="ABC_Mj1267_LivG_branched"/>
    <property type="match status" value="1"/>
</dbReference>
<evidence type="ECO:0000313" key="5">
    <source>
        <dbReference type="EMBL" id="UUP12892.1"/>
    </source>
</evidence>
<dbReference type="EMBL" id="CP102173">
    <property type="protein sequence ID" value="UUP12892.1"/>
    <property type="molecule type" value="Genomic_DNA"/>
</dbReference>
<evidence type="ECO:0000313" key="6">
    <source>
        <dbReference type="Proteomes" id="UP001316184"/>
    </source>
</evidence>
<proteinExistence type="predicted"/>
<evidence type="ECO:0000256" key="1">
    <source>
        <dbReference type="ARBA" id="ARBA00022448"/>
    </source>
</evidence>
<dbReference type="InterPro" id="IPR027417">
    <property type="entry name" value="P-loop_NTPase"/>
</dbReference>
<sequence length="253" mass="26872">MSTATGVAPIMRAQGLAKRFGRVTTANSVSFHVSAGEVLGVVGPNGAGKSTLLDLVNGGQRPDAGSIHFDGQDVTSLDAAARGRRGIARTHQIPRPFGGLTVFENVLVGATFAGQTRRGEAFGRAHDAIETAGLTHLENVQAGSLRLLDRKRLELARALATSPRLLLLDEIAGGLTDRELPELIEVIARLRDDGMAIIWIEHIVHALLQVVDRLMCLAMGDVVATGDPHTVMRSPEVTEVYLGSIPEPEGETP</sequence>
<accession>A0ABY5M507</accession>
<organism evidence="5 6">
    <name type="scientific">Aeromicrobium wangtongii</name>
    <dbReference type="NCBI Taxonomy" id="2969247"/>
    <lineage>
        <taxon>Bacteria</taxon>
        <taxon>Bacillati</taxon>
        <taxon>Actinomycetota</taxon>
        <taxon>Actinomycetes</taxon>
        <taxon>Propionibacteriales</taxon>
        <taxon>Nocardioidaceae</taxon>
        <taxon>Aeromicrobium</taxon>
    </lineage>
</organism>
<gene>
    <name evidence="5" type="ORF">NQV15_13645</name>
</gene>
<dbReference type="InterPro" id="IPR003593">
    <property type="entry name" value="AAA+_ATPase"/>
</dbReference>
<evidence type="ECO:0000259" key="4">
    <source>
        <dbReference type="PROSITE" id="PS50893"/>
    </source>
</evidence>
<evidence type="ECO:0000256" key="3">
    <source>
        <dbReference type="ARBA" id="ARBA00022840"/>
    </source>
</evidence>
<dbReference type="SUPFAM" id="SSF52540">
    <property type="entry name" value="P-loop containing nucleoside triphosphate hydrolases"/>
    <property type="match status" value="1"/>
</dbReference>
<dbReference type="GO" id="GO:0005524">
    <property type="term" value="F:ATP binding"/>
    <property type="evidence" value="ECO:0007669"/>
    <property type="project" value="UniProtKB-KW"/>
</dbReference>
<dbReference type="Proteomes" id="UP001316184">
    <property type="component" value="Chromosome"/>
</dbReference>
<dbReference type="Gene3D" id="3.40.50.300">
    <property type="entry name" value="P-loop containing nucleotide triphosphate hydrolases"/>
    <property type="match status" value="1"/>
</dbReference>
<dbReference type="InterPro" id="IPR003439">
    <property type="entry name" value="ABC_transporter-like_ATP-bd"/>
</dbReference>
<keyword evidence="1" id="KW-0813">Transport</keyword>
<dbReference type="InterPro" id="IPR051120">
    <property type="entry name" value="ABC_AA/LPS_Transport"/>
</dbReference>
<keyword evidence="6" id="KW-1185">Reference proteome</keyword>
<dbReference type="PANTHER" id="PTHR45772">
    <property type="entry name" value="CONSERVED COMPONENT OF ABC TRANSPORTER FOR NATURAL AMINO ACIDS-RELATED"/>
    <property type="match status" value="1"/>
</dbReference>
<protein>
    <submittedName>
        <fullName evidence="5">ABC transporter ATP-binding protein</fullName>
    </submittedName>
</protein>
<keyword evidence="2" id="KW-0547">Nucleotide-binding</keyword>
<keyword evidence="3 5" id="KW-0067">ATP-binding</keyword>
<name>A0ABY5M507_9ACTN</name>
<dbReference type="PROSITE" id="PS50893">
    <property type="entry name" value="ABC_TRANSPORTER_2"/>
    <property type="match status" value="1"/>
</dbReference>
<evidence type="ECO:0000256" key="2">
    <source>
        <dbReference type="ARBA" id="ARBA00022741"/>
    </source>
</evidence>
<feature type="domain" description="ABC transporter" evidence="4">
    <location>
        <begin position="11"/>
        <end position="244"/>
    </location>
</feature>
<dbReference type="RefSeq" id="WP_232401632.1">
    <property type="nucleotide sequence ID" value="NZ_CP102173.1"/>
</dbReference>
<dbReference type="Pfam" id="PF00005">
    <property type="entry name" value="ABC_tran"/>
    <property type="match status" value="1"/>
</dbReference>